<dbReference type="Proteomes" id="UP001501565">
    <property type="component" value="Unassembled WGS sequence"/>
</dbReference>
<dbReference type="EMBL" id="BAABBN010000012">
    <property type="protein sequence ID" value="GAA3938145.1"/>
    <property type="molecule type" value="Genomic_DNA"/>
</dbReference>
<name>A0ABP7N859_9GAMM</name>
<sequence length="198" mass="22019">MKRIWLSSLFIMAQGCASVSNNTVSSNETSNNGNPLVESTSSLEQSCVGSPVINGQLGLKFDLIKDEELLSKALGEPNQGKLCQGKVYQSNQEVTIYRAWNSTNPHSQFGQWWAFERPSGLTADYRTDYEICYQWSPLDKMVKCTLKPGTQVVVGNGQSAKCSEYLTYPSSEKQQVFIVNAADAVLDCKEYDSVMSWK</sequence>
<evidence type="ECO:0000313" key="3">
    <source>
        <dbReference type="Proteomes" id="UP001501565"/>
    </source>
</evidence>
<protein>
    <recommendedName>
        <fullName evidence="4">Lipoprotein</fullName>
    </recommendedName>
</protein>
<organism evidence="2 3">
    <name type="scientific">Litoribacillus peritrichatus</name>
    <dbReference type="NCBI Taxonomy" id="718191"/>
    <lineage>
        <taxon>Bacteria</taxon>
        <taxon>Pseudomonadati</taxon>
        <taxon>Pseudomonadota</taxon>
        <taxon>Gammaproteobacteria</taxon>
        <taxon>Oceanospirillales</taxon>
        <taxon>Oceanospirillaceae</taxon>
        <taxon>Litoribacillus</taxon>
    </lineage>
</organism>
<proteinExistence type="predicted"/>
<keyword evidence="3" id="KW-1185">Reference proteome</keyword>
<evidence type="ECO:0000313" key="2">
    <source>
        <dbReference type="EMBL" id="GAA3938145.1"/>
    </source>
</evidence>
<keyword evidence="1" id="KW-0732">Signal</keyword>
<reference evidence="3" key="1">
    <citation type="journal article" date="2019" name="Int. J. Syst. Evol. Microbiol.">
        <title>The Global Catalogue of Microorganisms (GCM) 10K type strain sequencing project: providing services to taxonomists for standard genome sequencing and annotation.</title>
        <authorList>
            <consortium name="The Broad Institute Genomics Platform"/>
            <consortium name="The Broad Institute Genome Sequencing Center for Infectious Disease"/>
            <person name="Wu L."/>
            <person name="Ma J."/>
        </authorList>
    </citation>
    <scope>NUCLEOTIDE SEQUENCE [LARGE SCALE GENOMIC DNA]</scope>
    <source>
        <strain evidence="3">JCM 17551</strain>
    </source>
</reference>
<feature type="chain" id="PRO_5045395432" description="Lipoprotein" evidence="1">
    <location>
        <begin position="18"/>
        <end position="198"/>
    </location>
</feature>
<evidence type="ECO:0000256" key="1">
    <source>
        <dbReference type="SAM" id="SignalP"/>
    </source>
</evidence>
<comment type="caution">
    <text evidence="2">The sequence shown here is derived from an EMBL/GenBank/DDBJ whole genome shotgun (WGS) entry which is preliminary data.</text>
</comment>
<evidence type="ECO:0008006" key="4">
    <source>
        <dbReference type="Google" id="ProtNLM"/>
    </source>
</evidence>
<feature type="signal peptide" evidence="1">
    <location>
        <begin position="1"/>
        <end position="17"/>
    </location>
</feature>
<accession>A0ABP7N859</accession>
<dbReference type="PROSITE" id="PS51257">
    <property type="entry name" value="PROKAR_LIPOPROTEIN"/>
    <property type="match status" value="1"/>
</dbReference>
<gene>
    <name evidence="2" type="ORF">GCM10022277_38030</name>
</gene>
<dbReference type="RefSeq" id="WP_344800207.1">
    <property type="nucleotide sequence ID" value="NZ_BAABBN010000012.1"/>
</dbReference>